<reference evidence="1" key="1">
    <citation type="submission" date="2022-06" db="EMBL/GenBank/DDBJ databases">
        <title>Uncovering the hologenomic basis of an extraordinary plant invasion.</title>
        <authorList>
            <person name="Bieker V.C."/>
            <person name="Martin M.D."/>
            <person name="Gilbert T."/>
            <person name="Hodgins K."/>
            <person name="Battlay P."/>
            <person name="Petersen B."/>
            <person name="Wilson J."/>
        </authorList>
    </citation>
    <scope>NUCLEOTIDE SEQUENCE</scope>
    <source>
        <strain evidence="1">AA19_3_7</strain>
        <tissue evidence="1">Leaf</tissue>
    </source>
</reference>
<organism evidence="1 2">
    <name type="scientific">Ambrosia artemisiifolia</name>
    <name type="common">Common ragweed</name>
    <dbReference type="NCBI Taxonomy" id="4212"/>
    <lineage>
        <taxon>Eukaryota</taxon>
        <taxon>Viridiplantae</taxon>
        <taxon>Streptophyta</taxon>
        <taxon>Embryophyta</taxon>
        <taxon>Tracheophyta</taxon>
        <taxon>Spermatophyta</taxon>
        <taxon>Magnoliopsida</taxon>
        <taxon>eudicotyledons</taxon>
        <taxon>Gunneridae</taxon>
        <taxon>Pentapetalae</taxon>
        <taxon>asterids</taxon>
        <taxon>campanulids</taxon>
        <taxon>Asterales</taxon>
        <taxon>Asteraceae</taxon>
        <taxon>Asteroideae</taxon>
        <taxon>Heliantheae alliance</taxon>
        <taxon>Heliantheae</taxon>
        <taxon>Ambrosia</taxon>
    </lineage>
</organism>
<dbReference type="Proteomes" id="UP001206925">
    <property type="component" value="Unassembled WGS sequence"/>
</dbReference>
<sequence length="108" mass="12548">MCAGFFLDFQFDERERERETDRQREFESEREITLSERERPVVLALLSSLTMDETNTFLVNVTSSSCPLRHYQFIIASISILLQHRKAGLMYKLIRVSPVTIQHATPGV</sequence>
<proteinExistence type="predicted"/>
<dbReference type="AlphaFoldDB" id="A0AAD5G886"/>
<protein>
    <submittedName>
        <fullName evidence="1">Uncharacterized protein</fullName>
    </submittedName>
</protein>
<comment type="caution">
    <text evidence="1">The sequence shown here is derived from an EMBL/GenBank/DDBJ whole genome shotgun (WGS) entry which is preliminary data.</text>
</comment>
<accession>A0AAD5G886</accession>
<keyword evidence="2" id="KW-1185">Reference proteome</keyword>
<dbReference type="EMBL" id="JAMZMK010010593">
    <property type="protein sequence ID" value="KAI7730903.1"/>
    <property type="molecule type" value="Genomic_DNA"/>
</dbReference>
<name>A0AAD5G886_AMBAR</name>
<evidence type="ECO:0000313" key="1">
    <source>
        <dbReference type="EMBL" id="KAI7730903.1"/>
    </source>
</evidence>
<gene>
    <name evidence="1" type="ORF">M8C21_013325</name>
</gene>
<evidence type="ECO:0000313" key="2">
    <source>
        <dbReference type="Proteomes" id="UP001206925"/>
    </source>
</evidence>